<proteinExistence type="predicted"/>
<organism evidence="1 2">
    <name type="scientific">Acetobacter garciniae</name>
    <dbReference type="NCBI Taxonomy" id="2817435"/>
    <lineage>
        <taxon>Bacteria</taxon>
        <taxon>Pseudomonadati</taxon>
        <taxon>Pseudomonadota</taxon>
        <taxon>Alphaproteobacteria</taxon>
        <taxon>Acetobacterales</taxon>
        <taxon>Acetobacteraceae</taxon>
        <taxon>Acetobacter</taxon>
    </lineage>
</organism>
<dbReference type="EMBL" id="JAFVMH010000020">
    <property type="protein sequence ID" value="MBO1326787.1"/>
    <property type="molecule type" value="Genomic_DNA"/>
</dbReference>
<keyword evidence="2" id="KW-1185">Reference proteome</keyword>
<reference evidence="1" key="1">
    <citation type="submission" date="2021-03" db="EMBL/GenBank/DDBJ databases">
        <title>The complete genome sequence of Acetobacter sp. TBRC 12339.</title>
        <authorList>
            <person name="Charoenyingcharoen P."/>
            <person name="Yukphan P."/>
        </authorList>
    </citation>
    <scope>NUCLEOTIDE SEQUENCE</scope>
    <source>
        <strain evidence="1">TBRC 12339</strain>
    </source>
</reference>
<evidence type="ECO:0000313" key="1">
    <source>
        <dbReference type="EMBL" id="MBO1326787.1"/>
    </source>
</evidence>
<dbReference type="Proteomes" id="UP000664073">
    <property type="component" value="Unassembled WGS sequence"/>
</dbReference>
<gene>
    <name evidence="1" type="ORF">J2D77_16740</name>
</gene>
<protein>
    <submittedName>
        <fullName evidence="1">Uncharacterized protein</fullName>
    </submittedName>
</protein>
<accession>A0A939KRF8</accession>
<comment type="caution">
    <text evidence="1">The sequence shown here is derived from an EMBL/GenBank/DDBJ whole genome shotgun (WGS) entry which is preliminary data.</text>
</comment>
<dbReference type="AlphaFoldDB" id="A0A939KRF8"/>
<sequence length="255" mass="28080">MTLLPDHGRVECALCHRGQAHAFDATRTENNGWRITANPLAWGNPAPEILVLGFSKGPKQAGALARQPHDPIAYRGGRTNLAKILHHIGLLPAPESRLVDQAIVNRNGRFHFASLIRCTVERFDEKETAPERQWKGTGGGMLDKFVARDFGQIVLENCTTRFLSDLPPQTKLILMSGLGTRGNYVATCRDALTKARPGRWRTINEVAYTDDKVMVVHTEHFASQGALLPNWLSGGLHERGRLGLLAREGVKLAVG</sequence>
<evidence type="ECO:0000313" key="2">
    <source>
        <dbReference type="Proteomes" id="UP000664073"/>
    </source>
</evidence>
<dbReference type="RefSeq" id="WP_207847657.1">
    <property type="nucleotide sequence ID" value="NZ_JAFVMH010000020.1"/>
</dbReference>
<name>A0A939KRF8_9PROT</name>